<reference evidence="4 5" key="1">
    <citation type="submission" date="2019-07" db="EMBL/GenBank/DDBJ databases">
        <title>Gramella aestuarii sp. nov., isolated from a tidal flat, and emended description of Gramella echinicola.</title>
        <authorList>
            <person name="Liu L."/>
        </authorList>
    </citation>
    <scope>NUCLEOTIDE SEQUENCE [LARGE SCALE GENOMIC DNA]</scope>
    <source>
        <strain evidence="4 5">BS12</strain>
    </source>
</reference>
<protein>
    <submittedName>
        <fullName evidence="4">Aldose 1-epimerase family protein</fullName>
    </submittedName>
</protein>
<proteinExistence type="predicted"/>
<dbReference type="InterPro" id="IPR014718">
    <property type="entry name" value="GH-type_carb-bd"/>
</dbReference>
<keyword evidence="5" id="KW-1185">Reference proteome</keyword>
<dbReference type="Pfam" id="PF01263">
    <property type="entry name" value="Aldose_epim"/>
    <property type="match status" value="1"/>
</dbReference>
<sequence length="298" mass="34591">MKNSAKVKKHSIENEFLKVTVQETGAELCSIINKEKDLEHIWQADPNIWESHAPNLFPIIGVIKDGKYFYEGKEYSVPKHGFIRHNEMIRLKERTEHQLVFELLYSEETLKMYPFKFNFRIAFTLMGKTVEVSHHIINLDDKPIYFSVGGHPAFNIQLFENEEIEDYSLQFDRSMDLNTYLLNDDGLVSSETKNVLKKDSKIQLTRHIFDNDALIFKNIRSKKVDLVSSKNGKILSIAYKDFKNLGIWAKPGAPYVCIEPWLGIADLEGTDQNLKKKEGIIRLEAKNEFNADYSIHIF</sequence>
<evidence type="ECO:0000313" key="5">
    <source>
        <dbReference type="Proteomes" id="UP000460416"/>
    </source>
</evidence>
<dbReference type="GO" id="GO:0005975">
    <property type="term" value="P:carbohydrate metabolic process"/>
    <property type="evidence" value="ECO:0007669"/>
    <property type="project" value="InterPro"/>
</dbReference>
<dbReference type="InterPro" id="IPR008183">
    <property type="entry name" value="Aldose_1/G6P_1-epimerase"/>
</dbReference>
<accession>A0A7M3SX63</accession>
<dbReference type="AlphaFoldDB" id="A0A7M3SX63"/>
<comment type="cofactor">
    <cofactor evidence="1">
        <name>Ca(2+)</name>
        <dbReference type="ChEBI" id="CHEBI:29108"/>
    </cofactor>
</comment>
<evidence type="ECO:0000256" key="1">
    <source>
        <dbReference type="ARBA" id="ARBA00001913"/>
    </source>
</evidence>
<comment type="subunit">
    <text evidence="2">Monomer.</text>
</comment>
<evidence type="ECO:0000256" key="2">
    <source>
        <dbReference type="ARBA" id="ARBA00011245"/>
    </source>
</evidence>
<evidence type="ECO:0000313" key="4">
    <source>
        <dbReference type="EMBL" id="MUP41194.1"/>
    </source>
</evidence>
<organism evidence="4 5">
    <name type="scientific">Christiangramia aestuarii</name>
    <dbReference type="NCBI Taxonomy" id="1028746"/>
    <lineage>
        <taxon>Bacteria</taxon>
        <taxon>Pseudomonadati</taxon>
        <taxon>Bacteroidota</taxon>
        <taxon>Flavobacteriia</taxon>
        <taxon>Flavobacteriales</taxon>
        <taxon>Flavobacteriaceae</taxon>
        <taxon>Christiangramia</taxon>
    </lineage>
</organism>
<comment type="caution">
    <text evidence="4">The sequence shown here is derived from an EMBL/GenBank/DDBJ whole genome shotgun (WGS) entry which is preliminary data.</text>
</comment>
<dbReference type="InterPro" id="IPR037481">
    <property type="entry name" value="LacX"/>
</dbReference>
<dbReference type="CDD" id="cd09024">
    <property type="entry name" value="Aldose_epim_lacX"/>
    <property type="match status" value="1"/>
</dbReference>
<dbReference type="SUPFAM" id="SSF74650">
    <property type="entry name" value="Galactose mutarotase-like"/>
    <property type="match status" value="1"/>
</dbReference>
<dbReference type="EMBL" id="VJVW01000001">
    <property type="protein sequence ID" value="MUP41194.1"/>
    <property type="molecule type" value="Genomic_DNA"/>
</dbReference>
<dbReference type="Gene3D" id="2.70.98.10">
    <property type="match status" value="1"/>
</dbReference>
<dbReference type="GO" id="GO:0030246">
    <property type="term" value="F:carbohydrate binding"/>
    <property type="evidence" value="ECO:0007669"/>
    <property type="project" value="InterPro"/>
</dbReference>
<dbReference type="GO" id="GO:0016853">
    <property type="term" value="F:isomerase activity"/>
    <property type="evidence" value="ECO:0007669"/>
    <property type="project" value="InterPro"/>
</dbReference>
<keyword evidence="3" id="KW-0106">Calcium</keyword>
<dbReference type="InterPro" id="IPR011013">
    <property type="entry name" value="Gal_mutarotase_sf_dom"/>
</dbReference>
<name>A0A7M3SX63_9FLAO</name>
<dbReference type="Proteomes" id="UP000460416">
    <property type="component" value="Unassembled WGS sequence"/>
</dbReference>
<gene>
    <name evidence="4" type="ORF">FLP08_01265</name>
</gene>
<evidence type="ECO:0000256" key="3">
    <source>
        <dbReference type="ARBA" id="ARBA00022837"/>
    </source>
</evidence>
<dbReference type="OrthoDB" id="9795355at2"/>